<dbReference type="InterPro" id="IPR005162">
    <property type="entry name" value="Retrotrans_gag_dom"/>
</dbReference>
<dbReference type="FunFam" id="3.10.20.370:FF:000001">
    <property type="entry name" value="Retrovirus-related Pol polyprotein from transposon 17.6-like protein"/>
    <property type="match status" value="1"/>
</dbReference>
<dbReference type="FunFam" id="3.10.10.10:FF:000007">
    <property type="entry name" value="Retrovirus-related Pol polyprotein from transposon 17.6-like Protein"/>
    <property type="match status" value="1"/>
</dbReference>
<feature type="compositionally biased region" description="Basic and acidic residues" evidence="10">
    <location>
        <begin position="293"/>
        <end position="304"/>
    </location>
</feature>
<dbReference type="Gene3D" id="3.10.20.370">
    <property type="match status" value="1"/>
</dbReference>
<dbReference type="Pfam" id="PF00078">
    <property type="entry name" value="RVT_1"/>
    <property type="match status" value="1"/>
</dbReference>
<organism evidence="13">
    <name type="scientific">Sesamum radiatum</name>
    <name type="common">Black benniseed</name>
    <dbReference type="NCBI Taxonomy" id="300843"/>
    <lineage>
        <taxon>Eukaryota</taxon>
        <taxon>Viridiplantae</taxon>
        <taxon>Streptophyta</taxon>
        <taxon>Embryophyta</taxon>
        <taxon>Tracheophyta</taxon>
        <taxon>Spermatophyta</taxon>
        <taxon>Magnoliopsida</taxon>
        <taxon>eudicotyledons</taxon>
        <taxon>Gunneridae</taxon>
        <taxon>Pentapetalae</taxon>
        <taxon>asterids</taxon>
        <taxon>lamiids</taxon>
        <taxon>Lamiales</taxon>
        <taxon>Pedaliaceae</taxon>
        <taxon>Sesamum</taxon>
    </lineage>
</organism>
<name>A0AAW2JBS1_SESRA</name>
<evidence type="ECO:0000256" key="9">
    <source>
        <dbReference type="PROSITE-ProRule" id="PRU00047"/>
    </source>
</evidence>
<dbReference type="Gene3D" id="1.10.340.70">
    <property type="match status" value="1"/>
</dbReference>
<feature type="compositionally biased region" description="Low complexity" evidence="10">
    <location>
        <begin position="272"/>
        <end position="289"/>
    </location>
</feature>
<protein>
    <recommendedName>
        <fullName evidence="1">RNA-directed DNA polymerase</fullName>
        <ecNumber evidence="1">2.7.7.49</ecNumber>
    </recommendedName>
</protein>
<dbReference type="SUPFAM" id="SSF57756">
    <property type="entry name" value="Retrovirus zinc finger-like domains"/>
    <property type="match status" value="1"/>
</dbReference>
<dbReference type="SMART" id="SM00343">
    <property type="entry name" value="ZnF_C2HC"/>
    <property type="match status" value="1"/>
</dbReference>
<dbReference type="AlphaFoldDB" id="A0AAW2JBS1"/>
<dbReference type="InterPro" id="IPR043128">
    <property type="entry name" value="Rev_trsase/Diguanyl_cyclase"/>
</dbReference>
<dbReference type="InterPro" id="IPR000477">
    <property type="entry name" value="RT_dom"/>
</dbReference>
<dbReference type="InterPro" id="IPR041373">
    <property type="entry name" value="RT_RNaseH"/>
</dbReference>
<evidence type="ECO:0000259" key="11">
    <source>
        <dbReference type="PROSITE" id="PS50158"/>
    </source>
</evidence>
<evidence type="ECO:0000313" key="13">
    <source>
        <dbReference type="EMBL" id="KAL0291840.1"/>
    </source>
</evidence>
<dbReference type="PROSITE" id="PS50158">
    <property type="entry name" value="ZF_CCHC"/>
    <property type="match status" value="1"/>
</dbReference>
<dbReference type="InterPro" id="IPR050951">
    <property type="entry name" value="Retrovirus_Pol_polyprotein"/>
</dbReference>
<dbReference type="Gene3D" id="2.40.70.10">
    <property type="entry name" value="Acid Proteases"/>
    <property type="match status" value="1"/>
</dbReference>
<feature type="compositionally biased region" description="Low complexity" evidence="10">
    <location>
        <begin position="321"/>
        <end position="330"/>
    </location>
</feature>
<dbReference type="Pfam" id="PF08284">
    <property type="entry name" value="RVP_2"/>
    <property type="match status" value="1"/>
</dbReference>
<evidence type="ECO:0000256" key="2">
    <source>
        <dbReference type="ARBA" id="ARBA00022670"/>
    </source>
</evidence>
<dbReference type="SUPFAM" id="SSF56672">
    <property type="entry name" value="DNA/RNA polymerases"/>
    <property type="match status" value="1"/>
</dbReference>
<dbReference type="EMBL" id="JACGWJ010000491">
    <property type="protein sequence ID" value="KAL0291840.1"/>
    <property type="molecule type" value="Genomic_DNA"/>
</dbReference>
<gene>
    <name evidence="13" type="ORF">Sradi_7011400</name>
</gene>
<dbReference type="Gene3D" id="3.30.420.10">
    <property type="entry name" value="Ribonuclease H-like superfamily/Ribonuclease H"/>
    <property type="match status" value="1"/>
</dbReference>
<keyword evidence="8" id="KW-0695">RNA-directed DNA polymerase</keyword>
<dbReference type="InterPro" id="IPR036875">
    <property type="entry name" value="Znf_CCHC_sf"/>
</dbReference>
<evidence type="ECO:0000256" key="5">
    <source>
        <dbReference type="ARBA" id="ARBA00022722"/>
    </source>
</evidence>
<dbReference type="GO" id="GO:0003676">
    <property type="term" value="F:nucleic acid binding"/>
    <property type="evidence" value="ECO:0007669"/>
    <property type="project" value="InterPro"/>
</dbReference>
<feature type="region of interest" description="Disordered" evidence="10">
    <location>
        <begin position="155"/>
        <end position="227"/>
    </location>
</feature>
<dbReference type="InterPro" id="IPR001584">
    <property type="entry name" value="Integrase_cat-core"/>
</dbReference>
<dbReference type="GO" id="GO:0004519">
    <property type="term" value="F:endonuclease activity"/>
    <property type="evidence" value="ECO:0007669"/>
    <property type="project" value="UniProtKB-KW"/>
</dbReference>
<dbReference type="GO" id="GO:0008233">
    <property type="term" value="F:peptidase activity"/>
    <property type="evidence" value="ECO:0007669"/>
    <property type="project" value="UniProtKB-KW"/>
</dbReference>
<reference evidence="13" key="1">
    <citation type="submission" date="2020-06" db="EMBL/GenBank/DDBJ databases">
        <authorList>
            <person name="Li T."/>
            <person name="Hu X."/>
            <person name="Zhang T."/>
            <person name="Song X."/>
            <person name="Zhang H."/>
            <person name="Dai N."/>
            <person name="Sheng W."/>
            <person name="Hou X."/>
            <person name="Wei L."/>
        </authorList>
    </citation>
    <scope>NUCLEOTIDE SEQUENCE</scope>
    <source>
        <strain evidence="13">G02</strain>
        <tissue evidence="13">Leaf</tissue>
    </source>
</reference>
<keyword evidence="2" id="KW-0645">Protease</keyword>
<dbReference type="Gene3D" id="3.30.70.270">
    <property type="match status" value="1"/>
</dbReference>
<dbReference type="CDD" id="cd09274">
    <property type="entry name" value="RNase_HI_RT_Ty3"/>
    <property type="match status" value="1"/>
</dbReference>
<sequence length="1170" mass="132014">MNLISCTPENRLKYVVSLFVGNALIWWRSVKRGYEPGEITWAEFQREFDDKYRPKMYRDKKKMEFLNLVQGDNQTVAEYELRFAALAKYAPEAVVTPEDRCYRFEQGLRPEIKKGLAVRITNFKTLVELAVRMEEAVIEEKKKGEEKRKLAYTMGESNRSTKRGTGRSFSTGGGNFLRGGPAFRENSGPRSSGSTGFNRGSTERSSFTVPPVRVGRGAGQSYSRGSTFTPNCSTCGRRYLGQCWGPDAIPRVCYNCGGRGHISRDCPSQTPSLGGSASRGAASQSSVGSSGRGTERGRGRDRGRGTGNNNDQAIGGGMRGAGAQITQGQTQARMYNMTREEAPASNDVISGENSPLGYNLMVYLPVGGSVVVNSVRKGSLVRIGNVNLPVDLIVMELKEFDVILGMDWLAQHRAVVDCYKKEVMIESSGESRVVFVGDRQVVPVCVILALEARRLMLEGCEAYLAHVIDSKKVNPTLEEIPVVRDFPEVFPDELPGLPPHREVDFAIETLPGVAPISIAPYRMAPVELQELKKQLEELLEKGFIQPSTSPWGAPVLFVKKKDGSMRLCVDYRQLNRVTVKNKYPLPRIDDLLDQLKGATTFSKIDLRSGYWQLRIAEKDIPKTAFRTRYGHYEFLVMPFGLTNAPAAFMALMNRGFPWARDIWRFVEGFSIIAGPLTKLLRKGVAFQWTEQCQRSFDELKKRLTSTLILVLPSGSGGYVVYTDASKQGLGCVLMQNGKVIAYASRQLRTHELNYPTHDLELAAIVHALKIWRHYLYGEKFQIFTDHKSLKYILTQKELNLRQRRWIELLKDYDCTIDYHPGKANVVADALSRKSSSTLANLGSHNQTLLLEMRSMNTALEIDHVAGLLAALQLKPDFVDQIKEAQTRDPFLLRMLERMKQGKKPNFSIRADGVIVNGERVCVPDVDGLREQILQEAHNAPYAMHPGTVKMYRNLRPYYWWQTMKKDVAEFVAKCMTCQQVKAEHQAPAGKLRPLSIPEWKWEKITMDFVVGLPRTFRKHDAIWVIVDRLTKSAHFLPIRQGDSLDKLAELYVAEIVRLHGVPVSIVSDRDPRFTSRFWGSLQKALGTKLHFSTAFHPQTNGQSERTIQTLEDMMRACTMEFKGNWDDHLPLMEFAYNIVFIPALVWLRTKPYTEGDVAVQYVGILKDYDN</sequence>
<evidence type="ECO:0000256" key="6">
    <source>
        <dbReference type="ARBA" id="ARBA00022759"/>
    </source>
</evidence>
<reference evidence="13" key="2">
    <citation type="journal article" date="2024" name="Plant">
        <title>Genomic evolution and insights into agronomic trait innovations of Sesamum species.</title>
        <authorList>
            <person name="Miao H."/>
            <person name="Wang L."/>
            <person name="Qu L."/>
            <person name="Liu H."/>
            <person name="Sun Y."/>
            <person name="Le M."/>
            <person name="Wang Q."/>
            <person name="Wei S."/>
            <person name="Zheng Y."/>
            <person name="Lin W."/>
            <person name="Duan Y."/>
            <person name="Cao H."/>
            <person name="Xiong S."/>
            <person name="Wang X."/>
            <person name="Wei L."/>
            <person name="Li C."/>
            <person name="Ma Q."/>
            <person name="Ju M."/>
            <person name="Zhao R."/>
            <person name="Li G."/>
            <person name="Mu C."/>
            <person name="Tian Q."/>
            <person name="Mei H."/>
            <person name="Zhang T."/>
            <person name="Gao T."/>
            <person name="Zhang H."/>
        </authorList>
    </citation>
    <scope>NUCLEOTIDE SEQUENCE</scope>
    <source>
        <strain evidence="13">G02</strain>
    </source>
</reference>
<keyword evidence="9" id="KW-0862">Zinc</keyword>
<dbReference type="InterPro" id="IPR021109">
    <property type="entry name" value="Peptidase_aspartic_dom_sf"/>
</dbReference>
<dbReference type="EC" id="2.7.7.49" evidence="1"/>
<dbReference type="InterPro" id="IPR043502">
    <property type="entry name" value="DNA/RNA_pol_sf"/>
</dbReference>
<comment type="caution">
    <text evidence="13">The sequence shown here is derived from an EMBL/GenBank/DDBJ whole genome shotgun (WGS) entry which is preliminary data.</text>
</comment>
<dbReference type="Pfam" id="PF00098">
    <property type="entry name" value="zf-CCHC"/>
    <property type="match status" value="1"/>
</dbReference>
<evidence type="ECO:0000256" key="1">
    <source>
        <dbReference type="ARBA" id="ARBA00012493"/>
    </source>
</evidence>
<dbReference type="Pfam" id="PF17917">
    <property type="entry name" value="RT_RNaseH"/>
    <property type="match status" value="1"/>
</dbReference>
<dbReference type="SUPFAM" id="SSF53098">
    <property type="entry name" value="Ribonuclease H-like"/>
    <property type="match status" value="1"/>
</dbReference>
<keyword evidence="7" id="KW-0378">Hydrolase</keyword>
<dbReference type="PANTHER" id="PTHR37984">
    <property type="entry name" value="PROTEIN CBG26694"/>
    <property type="match status" value="1"/>
</dbReference>
<dbReference type="Pfam" id="PF03732">
    <property type="entry name" value="Retrotrans_gag"/>
    <property type="match status" value="1"/>
</dbReference>
<dbReference type="InterPro" id="IPR001878">
    <property type="entry name" value="Znf_CCHC"/>
</dbReference>
<dbReference type="GO" id="GO:0008270">
    <property type="term" value="F:zinc ion binding"/>
    <property type="evidence" value="ECO:0007669"/>
    <property type="project" value="UniProtKB-KW"/>
</dbReference>
<dbReference type="InterPro" id="IPR036397">
    <property type="entry name" value="RNaseH_sf"/>
</dbReference>
<proteinExistence type="predicted"/>
<dbReference type="Gene3D" id="3.10.10.10">
    <property type="entry name" value="HIV Type 1 Reverse Transcriptase, subunit A, domain 1"/>
    <property type="match status" value="1"/>
</dbReference>
<dbReference type="CDD" id="cd01647">
    <property type="entry name" value="RT_LTR"/>
    <property type="match status" value="1"/>
</dbReference>
<dbReference type="Pfam" id="PF17921">
    <property type="entry name" value="Integrase_H2C2"/>
    <property type="match status" value="1"/>
</dbReference>
<accession>A0AAW2JBS1</accession>
<keyword evidence="3" id="KW-0808">Transferase</keyword>
<keyword evidence="9" id="KW-0863">Zinc-finger</keyword>
<keyword evidence="4" id="KW-0548">Nucleotidyltransferase</keyword>
<evidence type="ECO:0000256" key="3">
    <source>
        <dbReference type="ARBA" id="ARBA00022679"/>
    </source>
</evidence>
<dbReference type="InterPro" id="IPR041588">
    <property type="entry name" value="Integrase_H2C2"/>
</dbReference>
<evidence type="ECO:0000256" key="4">
    <source>
        <dbReference type="ARBA" id="ARBA00022695"/>
    </source>
</evidence>
<feature type="domain" description="CCHC-type" evidence="11">
    <location>
        <begin position="253"/>
        <end position="268"/>
    </location>
</feature>
<dbReference type="PROSITE" id="PS50994">
    <property type="entry name" value="INTEGRASE"/>
    <property type="match status" value="1"/>
</dbReference>
<keyword evidence="9" id="KW-0479">Metal-binding</keyword>
<evidence type="ECO:0000256" key="10">
    <source>
        <dbReference type="SAM" id="MobiDB-lite"/>
    </source>
</evidence>
<dbReference type="GO" id="GO:0003964">
    <property type="term" value="F:RNA-directed DNA polymerase activity"/>
    <property type="evidence" value="ECO:0007669"/>
    <property type="project" value="UniProtKB-KW"/>
</dbReference>
<evidence type="ECO:0000256" key="7">
    <source>
        <dbReference type="ARBA" id="ARBA00022801"/>
    </source>
</evidence>
<dbReference type="InterPro" id="IPR012337">
    <property type="entry name" value="RNaseH-like_sf"/>
</dbReference>
<feature type="compositionally biased region" description="Polar residues" evidence="10">
    <location>
        <begin position="188"/>
        <end position="208"/>
    </location>
</feature>
<dbReference type="Gene3D" id="4.10.60.10">
    <property type="entry name" value="Zinc finger, CCHC-type"/>
    <property type="match status" value="1"/>
</dbReference>
<keyword evidence="5" id="KW-0540">Nuclease</keyword>
<feature type="domain" description="Integrase catalytic" evidence="12">
    <location>
        <begin position="993"/>
        <end position="1162"/>
    </location>
</feature>
<feature type="region of interest" description="Disordered" evidence="10">
    <location>
        <begin position="266"/>
        <end position="330"/>
    </location>
</feature>
<evidence type="ECO:0000259" key="12">
    <source>
        <dbReference type="PROSITE" id="PS50994"/>
    </source>
</evidence>
<keyword evidence="6" id="KW-0255">Endonuclease</keyword>
<evidence type="ECO:0000256" key="8">
    <source>
        <dbReference type="ARBA" id="ARBA00022918"/>
    </source>
</evidence>
<dbReference type="GO" id="GO:0006508">
    <property type="term" value="P:proteolysis"/>
    <property type="evidence" value="ECO:0007669"/>
    <property type="project" value="UniProtKB-KW"/>
</dbReference>
<dbReference type="PANTHER" id="PTHR37984:SF5">
    <property type="entry name" value="PROTEIN NYNRIN-LIKE"/>
    <property type="match status" value="1"/>
</dbReference>
<dbReference type="GO" id="GO:0015074">
    <property type="term" value="P:DNA integration"/>
    <property type="evidence" value="ECO:0007669"/>
    <property type="project" value="InterPro"/>
</dbReference>